<evidence type="ECO:0000256" key="9">
    <source>
        <dbReference type="ARBA" id="ARBA00022723"/>
    </source>
</evidence>
<feature type="region of interest" description="Disordered" evidence="13">
    <location>
        <begin position="180"/>
        <end position="206"/>
    </location>
</feature>
<evidence type="ECO:0000256" key="3">
    <source>
        <dbReference type="ARBA" id="ARBA00008290"/>
    </source>
</evidence>
<dbReference type="GO" id="GO:0003677">
    <property type="term" value="F:DNA binding"/>
    <property type="evidence" value="ECO:0007669"/>
    <property type="project" value="InterPro"/>
</dbReference>
<dbReference type="FunFam" id="2.30.250.10:FF:000001">
    <property type="entry name" value="Aspartyl aminopeptidase 1"/>
    <property type="match status" value="1"/>
</dbReference>
<evidence type="ECO:0000256" key="13">
    <source>
        <dbReference type="SAM" id="MobiDB-lite"/>
    </source>
</evidence>
<dbReference type="EMBL" id="APAU02000026">
    <property type="protein sequence ID" value="EUB60883.1"/>
    <property type="molecule type" value="Genomic_DNA"/>
</dbReference>
<name>W6UIJ1_ECHGR</name>
<comment type="catalytic activity">
    <reaction evidence="1">
        <text>Release of an N-terminal aspartate or glutamate from a peptide, with a preference for aspartate.</text>
        <dbReference type="EC" id="3.4.11.21"/>
    </reaction>
</comment>
<dbReference type="GO" id="GO:0005737">
    <property type="term" value="C:cytoplasm"/>
    <property type="evidence" value="ECO:0007669"/>
    <property type="project" value="UniProtKB-ARBA"/>
</dbReference>
<feature type="region of interest" description="Disordered" evidence="13">
    <location>
        <begin position="114"/>
        <end position="147"/>
    </location>
</feature>
<keyword evidence="7 16" id="KW-0031">Aminopeptidase</keyword>
<dbReference type="SMR" id="W6UIJ1"/>
<feature type="compositionally biased region" description="Low complexity" evidence="13">
    <location>
        <begin position="114"/>
        <end position="126"/>
    </location>
</feature>
<dbReference type="SUPFAM" id="SSF101821">
    <property type="entry name" value="Aminopeptidase/glucanase lid domain"/>
    <property type="match status" value="1"/>
</dbReference>
<reference evidence="16 17" key="1">
    <citation type="journal article" date="2013" name="Nat. Genet.">
        <title>The genome of the hydatid tapeworm Echinococcus granulosus.</title>
        <authorList>
            <person name="Zheng H."/>
            <person name="Zhang W."/>
            <person name="Zhang L."/>
            <person name="Zhang Z."/>
            <person name="Li J."/>
            <person name="Lu G."/>
            <person name="Zhu Y."/>
            <person name="Wang Y."/>
            <person name="Huang Y."/>
            <person name="Liu J."/>
            <person name="Kang H."/>
            <person name="Chen J."/>
            <person name="Wang L."/>
            <person name="Chen A."/>
            <person name="Yu S."/>
            <person name="Gao Z."/>
            <person name="Jin L."/>
            <person name="Gu W."/>
            <person name="Wang Z."/>
            <person name="Zhao L."/>
            <person name="Shi B."/>
            <person name="Wen H."/>
            <person name="Lin R."/>
            <person name="Jones M.K."/>
            <person name="Brejova B."/>
            <person name="Vinar T."/>
            <person name="Zhao G."/>
            <person name="McManus D.P."/>
            <person name="Chen Z."/>
            <person name="Zhou Y."/>
            <person name="Wang S."/>
        </authorList>
    </citation>
    <scope>NUCLEOTIDE SEQUENCE [LARGE SCALE GENOMIC DNA]</scope>
</reference>
<keyword evidence="9" id="KW-0479">Metal-binding</keyword>
<evidence type="ECO:0000256" key="8">
    <source>
        <dbReference type="ARBA" id="ARBA00022670"/>
    </source>
</evidence>
<protein>
    <recommendedName>
        <fullName evidence="6">Aspartyl aminopeptidase</fullName>
        <ecNumber evidence="5">3.4.11.21</ecNumber>
    </recommendedName>
</protein>
<dbReference type="Gene3D" id="3.40.630.10">
    <property type="entry name" value="Zn peptidases"/>
    <property type="match status" value="1"/>
</dbReference>
<evidence type="ECO:0000256" key="14">
    <source>
        <dbReference type="SAM" id="Phobius"/>
    </source>
</evidence>
<organism evidence="16 17">
    <name type="scientific">Echinococcus granulosus</name>
    <name type="common">Hydatid tapeworm</name>
    <dbReference type="NCBI Taxonomy" id="6210"/>
    <lineage>
        <taxon>Eukaryota</taxon>
        <taxon>Metazoa</taxon>
        <taxon>Spiralia</taxon>
        <taxon>Lophotrochozoa</taxon>
        <taxon>Platyhelminthes</taxon>
        <taxon>Cestoda</taxon>
        <taxon>Eucestoda</taxon>
        <taxon>Cyclophyllidea</taxon>
        <taxon>Taeniidae</taxon>
        <taxon>Echinococcus</taxon>
        <taxon>Echinococcus granulosus group</taxon>
    </lineage>
</organism>
<dbReference type="Pfam" id="PF05225">
    <property type="entry name" value="HTH_psq"/>
    <property type="match status" value="1"/>
</dbReference>
<evidence type="ECO:0000259" key="15">
    <source>
        <dbReference type="Pfam" id="PF05225"/>
    </source>
</evidence>
<dbReference type="InterPro" id="IPR023358">
    <property type="entry name" value="Peptidase_M18_dom2"/>
</dbReference>
<keyword evidence="14" id="KW-0472">Membrane</keyword>
<dbReference type="RefSeq" id="XP_024352079.1">
    <property type="nucleotide sequence ID" value="XM_024493571.1"/>
</dbReference>
<evidence type="ECO:0000313" key="17">
    <source>
        <dbReference type="Proteomes" id="UP000019149"/>
    </source>
</evidence>
<keyword evidence="17" id="KW-1185">Reference proteome</keyword>
<dbReference type="EC" id="3.4.11.21" evidence="5"/>
<evidence type="ECO:0000256" key="4">
    <source>
        <dbReference type="ARBA" id="ARBA00011395"/>
    </source>
</evidence>
<dbReference type="Proteomes" id="UP000019149">
    <property type="component" value="Unassembled WGS sequence"/>
</dbReference>
<dbReference type="PRINTS" id="PR00932">
    <property type="entry name" value="AMINO1PTASE"/>
</dbReference>
<keyword evidence="8" id="KW-0645">Protease</keyword>
<comment type="caution">
    <text evidence="16">The sequence shown here is derived from an EMBL/GenBank/DDBJ whole genome shotgun (WGS) entry which is preliminary data.</text>
</comment>
<evidence type="ECO:0000256" key="2">
    <source>
        <dbReference type="ARBA" id="ARBA00001947"/>
    </source>
</evidence>
<keyword evidence="11" id="KW-0862">Zinc</keyword>
<dbReference type="STRING" id="6210.W6UIJ1"/>
<dbReference type="PANTHER" id="PTHR28570:SF3">
    <property type="entry name" value="ASPARTYL AMINOPEPTIDASE"/>
    <property type="match status" value="1"/>
</dbReference>
<feature type="region of interest" description="Disordered" evidence="13">
    <location>
        <begin position="327"/>
        <end position="347"/>
    </location>
</feature>
<feature type="compositionally biased region" description="Pro residues" evidence="13">
    <location>
        <begin position="184"/>
        <end position="193"/>
    </location>
</feature>
<keyword evidence="14" id="KW-1133">Transmembrane helix</keyword>
<feature type="region of interest" description="Disordered" evidence="13">
    <location>
        <begin position="288"/>
        <end position="314"/>
    </location>
</feature>
<evidence type="ECO:0000256" key="12">
    <source>
        <dbReference type="ARBA" id="ARBA00023049"/>
    </source>
</evidence>
<dbReference type="KEGG" id="egl:EGR_04322"/>
<feature type="compositionally biased region" description="Polar residues" evidence="13">
    <location>
        <begin position="388"/>
        <end position="400"/>
    </location>
</feature>
<dbReference type="Gene3D" id="2.30.250.10">
    <property type="entry name" value="Aminopeptidase i, Domain 2"/>
    <property type="match status" value="1"/>
</dbReference>
<dbReference type="SUPFAM" id="SSF53187">
    <property type="entry name" value="Zn-dependent exopeptidases"/>
    <property type="match status" value="1"/>
</dbReference>
<gene>
    <name evidence="16" type="ORF">EGR_04322</name>
</gene>
<evidence type="ECO:0000256" key="5">
    <source>
        <dbReference type="ARBA" id="ARBA00011965"/>
    </source>
</evidence>
<dbReference type="GO" id="GO:0004177">
    <property type="term" value="F:aminopeptidase activity"/>
    <property type="evidence" value="ECO:0007669"/>
    <property type="project" value="UniProtKB-KW"/>
</dbReference>
<evidence type="ECO:0000313" key="16">
    <source>
        <dbReference type="EMBL" id="EUB60883.1"/>
    </source>
</evidence>
<keyword evidence="12" id="KW-0482">Metalloprotease</keyword>
<dbReference type="GO" id="GO:0006508">
    <property type="term" value="P:proteolysis"/>
    <property type="evidence" value="ECO:0007669"/>
    <property type="project" value="UniProtKB-KW"/>
</dbReference>
<dbReference type="InterPro" id="IPR007889">
    <property type="entry name" value="HTH_Psq"/>
</dbReference>
<dbReference type="CTD" id="36340037"/>
<feature type="region of interest" description="Disordered" evidence="13">
    <location>
        <begin position="522"/>
        <end position="550"/>
    </location>
</feature>
<dbReference type="Gene3D" id="1.10.10.60">
    <property type="entry name" value="Homeodomain-like"/>
    <property type="match status" value="1"/>
</dbReference>
<dbReference type="InterPro" id="IPR009057">
    <property type="entry name" value="Homeodomain-like_sf"/>
</dbReference>
<feature type="domain" description="HTH psq-type" evidence="15">
    <location>
        <begin position="208"/>
        <end position="244"/>
    </location>
</feature>
<evidence type="ECO:0000256" key="7">
    <source>
        <dbReference type="ARBA" id="ARBA00022438"/>
    </source>
</evidence>
<feature type="compositionally biased region" description="Low complexity" evidence="13">
    <location>
        <begin position="533"/>
        <end position="542"/>
    </location>
</feature>
<dbReference type="OMA" id="LAPNDCV"/>
<evidence type="ECO:0000256" key="1">
    <source>
        <dbReference type="ARBA" id="ARBA00001335"/>
    </source>
</evidence>
<feature type="transmembrane region" description="Helical" evidence="14">
    <location>
        <begin position="21"/>
        <end position="46"/>
    </location>
</feature>
<keyword evidence="10" id="KW-0378">Hydrolase</keyword>
<dbReference type="InterPro" id="IPR001948">
    <property type="entry name" value="Peptidase_M18"/>
</dbReference>
<comment type="cofactor">
    <cofactor evidence="2">
        <name>Zn(2+)</name>
        <dbReference type="ChEBI" id="CHEBI:29105"/>
    </cofactor>
</comment>
<dbReference type="GO" id="GO:0008237">
    <property type="term" value="F:metallopeptidase activity"/>
    <property type="evidence" value="ECO:0007669"/>
    <property type="project" value="UniProtKB-KW"/>
</dbReference>
<dbReference type="CDD" id="cd05658">
    <property type="entry name" value="M18_DAP"/>
    <property type="match status" value="1"/>
</dbReference>
<dbReference type="GO" id="GO:0008270">
    <property type="term" value="F:zinc ion binding"/>
    <property type="evidence" value="ECO:0007669"/>
    <property type="project" value="InterPro"/>
</dbReference>
<feature type="region of interest" description="Disordered" evidence="13">
    <location>
        <begin position="379"/>
        <end position="427"/>
    </location>
</feature>
<comment type="subunit">
    <text evidence="4">Tetrahedron-shaped homododecamer built from six homodimers.</text>
</comment>
<evidence type="ECO:0000256" key="6">
    <source>
        <dbReference type="ARBA" id="ARBA00015118"/>
    </source>
</evidence>
<dbReference type="SUPFAM" id="SSF46689">
    <property type="entry name" value="Homeodomain-like"/>
    <property type="match status" value="1"/>
</dbReference>
<dbReference type="OrthoDB" id="9880441at2759"/>
<comment type="similarity">
    <text evidence="3">Belongs to the peptidase M18 family.</text>
</comment>
<dbReference type="Pfam" id="PF02127">
    <property type="entry name" value="Peptidase_M18"/>
    <property type="match status" value="2"/>
</dbReference>
<evidence type="ECO:0000256" key="10">
    <source>
        <dbReference type="ARBA" id="ARBA00022801"/>
    </source>
</evidence>
<keyword evidence="14" id="KW-0812">Transmembrane</keyword>
<proteinExistence type="inferred from homology"/>
<dbReference type="PANTHER" id="PTHR28570">
    <property type="entry name" value="ASPARTYL AMINOPEPTIDASE"/>
    <property type="match status" value="1"/>
</dbReference>
<dbReference type="GeneID" id="36340037"/>
<sequence>MSKSDGHDRTNNRESRQAFGHIMSDGACVAVIVALFCSVVCLPVDLPKCIVLNGEAELSTQRAGVHARTERAPYQSVADALSTHAIARSAHSHPENMASVDPITPSTVSAVAATTTATASLSPTESNMAAPQPDPSPLSPSSQSTLMDTSTIPAEVSFNLSQQQLPPLPPVQTAPNKVIIKPEAPAPTTPPSTTPLKRPRHKPEERKELLEKAVRDVKEQKISMRKAASRYNIAKSSLCDYVRKNHIILPNNRCKPSVTVAAAAATAANNSSGGDCHHQHHHVRLDAASGPVTGAPQTSVALQPPLPSTQTGSFSFPLETASLLRATHTATPPGGGGGGSGSVLSRLESPWNNVSGLPTQVRMQNWSSLAAQGKSMSSLSQASAASSPKQTESLLGISTESNSPGGGGDCGSNNSNTSTPLQLQQHQLPSTSIFTTTPSSTSSFICAPLSSDVLDSMTSTTSFFASPTVAAPPPTLAVTTNFASATPHLLLPPPPPPPPLQTPTSIAPEALIPTPLSRSLASIYSPAPPQAPPLQSSSLPPTQQVPPLPSAATASQLPLVFPSSGPSGVSNSAEASVVVDSLQRLLLAAAAATATRTDGKQLLPSNLGDLLLDLPSPMGFPVPPPPAAVTNATAAGALFRKLQLPNCLNSLIGSTAAAPNALAATVANSSGGSTAAAAAAAVAVIARLPQAQMVFAKELINFINKSPSPFHVVRSASEILTSNGFRELSENEPWKLAPNDCVFVTKNRTSLFAIAVGGAYKPGEGFGIIGAHTDSPCLRLKPLSERVKEGFVELAVQTYGGGLWYTWFDRDLTLAGRCIVRNPTTGALEERLVHIDRPLACVPSLAIHLNRNVNKNFAPDPEVHLAPILCTTLTEQLNASTDATVPSGHPAGLLRILAAEFQCTPSDLVELELYLADTQPAKIGGLHEEFIHAPRLDNQFNAYASIRALVNSLPSLKEEPFVRVVCLYDHEEIGSGSLQGAKSIYTECLFRRVTEALAAGAMEATESASNVGGGADAANYAGGGMGSERCLFERTMARSFLLSADQSHAVHPSWPEKHEPGHKPGFHQGLVLKHHCSQNYATNGLTSAIVKEVARRTNVPLQEFVVRQDQPGGRTIGPIMASHLGVMTADIGGAQLAMHSCREMTCTSSVGQAITLFTGFFEQLANILSSFVAIKFSHCPQ</sequence>
<evidence type="ECO:0000256" key="11">
    <source>
        <dbReference type="ARBA" id="ARBA00022833"/>
    </source>
</evidence>
<accession>W6UIJ1</accession>
<dbReference type="AlphaFoldDB" id="W6UIJ1"/>